<proteinExistence type="predicted"/>
<organism evidence="2">
    <name type="scientific">Thrips palmi</name>
    <name type="common">Melon thrips</name>
    <dbReference type="NCBI Taxonomy" id="161013"/>
    <lineage>
        <taxon>Eukaryota</taxon>
        <taxon>Metazoa</taxon>
        <taxon>Ecdysozoa</taxon>
        <taxon>Arthropoda</taxon>
        <taxon>Hexapoda</taxon>
        <taxon>Insecta</taxon>
        <taxon>Pterygota</taxon>
        <taxon>Neoptera</taxon>
        <taxon>Paraneoptera</taxon>
        <taxon>Thysanoptera</taxon>
        <taxon>Terebrantia</taxon>
        <taxon>Thripoidea</taxon>
        <taxon>Thripidae</taxon>
        <taxon>Thrips</taxon>
    </lineage>
</organism>
<dbReference type="AlphaFoldDB" id="A0A6P8ZSI2"/>
<evidence type="ECO:0000313" key="2">
    <source>
        <dbReference type="RefSeq" id="XP_034248208.1"/>
    </source>
</evidence>
<evidence type="ECO:0000313" key="1">
    <source>
        <dbReference type="Proteomes" id="UP000515158"/>
    </source>
</evidence>
<dbReference type="GeneID" id="117649476"/>
<dbReference type="Proteomes" id="UP000515158">
    <property type="component" value="Unplaced"/>
</dbReference>
<dbReference type="KEGG" id="tpal:117649476"/>
<keyword evidence="1" id="KW-1185">Reference proteome</keyword>
<dbReference type="InParanoid" id="A0A6P8ZSI2"/>
<name>A0A6P8ZSI2_THRPL</name>
<protein>
    <submittedName>
        <fullName evidence="2">Uncharacterized protein LOC117649476 isoform X1</fullName>
    </submittedName>
</protein>
<dbReference type="RefSeq" id="XP_034248208.1">
    <property type="nucleotide sequence ID" value="XM_034392317.1"/>
</dbReference>
<sequence>MTILPGPEIGMLLLPSLLKNAPATGLSRTHCRTCYCCGCPCDITMEKWGLPTGVTVRIFYVSLDLCCSSRRFILGQPTGVEVEQQERAAVMLLFRTFSLWPSRQQVAEQEDEDFALLMKRISTAACRRERIN</sequence>
<gene>
    <name evidence="2" type="primary">LOC117649476</name>
</gene>
<reference evidence="2" key="1">
    <citation type="submission" date="2025-08" db="UniProtKB">
        <authorList>
            <consortium name="RefSeq"/>
        </authorList>
    </citation>
    <scope>IDENTIFICATION</scope>
    <source>
        <tissue evidence="2">Total insect</tissue>
    </source>
</reference>
<accession>A0A6P8ZSI2</accession>